<dbReference type="PANTHER" id="PTHR13318:SF101">
    <property type="entry name" value="F-BOX_LRR PROTEIN"/>
    <property type="match status" value="1"/>
</dbReference>
<reference evidence="2" key="1">
    <citation type="submission" date="2024-07" db="EMBL/GenBank/DDBJ databases">
        <title>Two chromosome-level genome assemblies of Korean endemic species Abeliophyllum distichum and Forsythia ovata (Oleaceae).</title>
        <authorList>
            <person name="Jang H."/>
        </authorList>
    </citation>
    <scope>NUCLEOTIDE SEQUENCE [LARGE SCALE GENOMIC DNA]</scope>
</reference>
<dbReference type="AlphaFoldDB" id="A0ABD1UKU0"/>
<name>A0ABD1UKU0_9LAMI</name>
<gene>
    <name evidence="1" type="ORF">Adt_10728</name>
</gene>
<dbReference type="SUPFAM" id="SSF52047">
    <property type="entry name" value="RNI-like"/>
    <property type="match status" value="1"/>
</dbReference>
<organism evidence="1 2">
    <name type="scientific">Abeliophyllum distichum</name>
    <dbReference type="NCBI Taxonomy" id="126358"/>
    <lineage>
        <taxon>Eukaryota</taxon>
        <taxon>Viridiplantae</taxon>
        <taxon>Streptophyta</taxon>
        <taxon>Embryophyta</taxon>
        <taxon>Tracheophyta</taxon>
        <taxon>Spermatophyta</taxon>
        <taxon>Magnoliopsida</taxon>
        <taxon>eudicotyledons</taxon>
        <taxon>Gunneridae</taxon>
        <taxon>Pentapetalae</taxon>
        <taxon>asterids</taxon>
        <taxon>lamiids</taxon>
        <taxon>Lamiales</taxon>
        <taxon>Oleaceae</taxon>
        <taxon>Forsythieae</taxon>
        <taxon>Abeliophyllum</taxon>
    </lineage>
</organism>
<dbReference type="Proteomes" id="UP001604336">
    <property type="component" value="Unassembled WGS sequence"/>
</dbReference>
<comment type="caution">
    <text evidence="1">The sequence shown here is derived from an EMBL/GenBank/DDBJ whole genome shotgun (WGS) entry which is preliminary data.</text>
</comment>
<protein>
    <submittedName>
        <fullName evidence="1">Leucine-rich repeat</fullName>
    </submittedName>
</protein>
<evidence type="ECO:0000313" key="2">
    <source>
        <dbReference type="Proteomes" id="UP001604336"/>
    </source>
</evidence>
<dbReference type="InterPro" id="IPR006553">
    <property type="entry name" value="Leu-rich_rpt_Cys-con_subtyp"/>
</dbReference>
<dbReference type="SMART" id="SM00367">
    <property type="entry name" value="LRR_CC"/>
    <property type="match status" value="6"/>
</dbReference>
<dbReference type="Gene3D" id="3.80.10.10">
    <property type="entry name" value="Ribonuclease Inhibitor"/>
    <property type="match status" value="2"/>
</dbReference>
<dbReference type="EMBL" id="JBFOLK010000003">
    <property type="protein sequence ID" value="KAL2525674.1"/>
    <property type="molecule type" value="Genomic_DNA"/>
</dbReference>
<keyword evidence="2" id="KW-1185">Reference proteome</keyword>
<accession>A0ABD1UKU0</accession>
<dbReference type="PANTHER" id="PTHR13318">
    <property type="entry name" value="PARTNER OF PAIRED, ISOFORM B-RELATED"/>
    <property type="match status" value="1"/>
</dbReference>
<dbReference type="InterPro" id="IPR032675">
    <property type="entry name" value="LRR_dom_sf"/>
</dbReference>
<evidence type="ECO:0000313" key="1">
    <source>
        <dbReference type="EMBL" id="KAL2525674.1"/>
    </source>
</evidence>
<sequence>MKRVIENSEVGNENFGFKKVRFFDGIDENHRGFETISGGEEKGIIENGVMGVQAIEQNDLLIENEASRSSEMDSSLLRVHDESKWDFDINFDLIFNTRKEENWLDFDINVPSVSNFDMKNGGTEMVFQEYTQCEPAINQRIVEIIDIMSDESDDEVEIIAYKKDDIQKGKQIEVENLNLGLAMIGMENIVGESSLGSGGEKRYAREEKGKAPVVDSWLSVGPNYPIDLSVGPNHPIDLSVGPNYPIDLDSWPDIEGLLDICETWEDDHLLGTSCIEFREEQPPALADRAEILIRQEVGTVRYRGVSRQSAKQLARVDYLTDEFGNGSSSQEHKLPPLEADVQLGNSPGPFSEALKMIRARNVRPDAQKLIEWKPLEENHGRSVTMPLVPSLLDLSLRALAENAEGIVSLELVPDMLRRRLTDLLCDIRKMDVHILDLLVKGCPTEIRIKNCSWLTEKQFTQTFKNCESKCLRVLQLDLCGQCTLDYAFADSFAQSSNSLHNLAILSLRGACRLTDNRLKTIVMSAPALRSINLGQCTLLTCAGIKFIADSLGSILRELYIDDCQKIDVMLILPSLKNFEHLEVLSVAGIPTVNDQFVNDMITTCGRNIKELDLASCLNLTDRSLQIIGSICTDLRSLNISHLHNLTDLGIEYLANGCRTIQKLKLCRNRFSDEAMAAFLESSGEFLEELLLNNVTKIGPNTALALAKCSRKLLSLDLSWCRQINDEALGLIVDSCLSLKLVKVFGCTKITDLFLNGHSNPLVQIVGLKLTPIMHNVNMLEPEEVLLRYSPLPIPSVTEVNT</sequence>
<proteinExistence type="predicted"/>